<dbReference type="InterPro" id="IPR050967">
    <property type="entry name" value="Thiamine_Salvage_TenA"/>
</dbReference>
<dbReference type="EMBL" id="JAINDJ010000005">
    <property type="protein sequence ID" value="KAG9447726.1"/>
    <property type="molecule type" value="Genomic_DNA"/>
</dbReference>
<dbReference type="GO" id="GO:0005829">
    <property type="term" value="C:cytosol"/>
    <property type="evidence" value="ECO:0007669"/>
    <property type="project" value="TreeGrafter"/>
</dbReference>
<keyword evidence="2" id="KW-0812">Transmembrane</keyword>
<dbReference type="Pfam" id="PF03070">
    <property type="entry name" value="TENA_THI-4"/>
    <property type="match status" value="2"/>
</dbReference>
<name>A0AAV7EH35_ARIFI</name>
<evidence type="ECO:0000313" key="5">
    <source>
        <dbReference type="Proteomes" id="UP000825729"/>
    </source>
</evidence>
<organism evidence="4 5">
    <name type="scientific">Aristolochia fimbriata</name>
    <name type="common">White veined hardy Dutchman's pipe vine</name>
    <dbReference type="NCBI Taxonomy" id="158543"/>
    <lineage>
        <taxon>Eukaryota</taxon>
        <taxon>Viridiplantae</taxon>
        <taxon>Streptophyta</taxon>
        <taxon>Embryophyta</taxon>
        <taxon>Tracheophyta</taxon>
        <taxon>Spermatophyta</taxon>
        <taxon>Magnoliopsida</taxon>
        <taxon>Magnoliidae</taxon>
        <taxon>Piperales</taxon>
        <taxon>Aristolochiaceae</taxon>
        <taxon>Aristolochia</taxon>
    </lineage>
</organism>
<reference evidence="4 5" key="1">
    <citation type="submission" date="2021-07" db="EMBL/GenBank/DDBJ databases">
        <title>The Aristolochia fimbriata genome: insights into angiosperm evolution, floral development and chemical biosynthesis.</title>
        <authorList>
            <person name="Jiao Y."/>
        </authorList>
    </citation>
    <scope>NUCLEOTIDE SEQUENCE [LARGE SCALE GENOMIC DNA]</scope>
    <source>
        <strain evidence="4">IBCAS-2021</strain>
        <tissue evidence="4">Leaf</tissue>
    </source>
</reference>
<dbReference type="InterPro" id="IPR023214">
    <property type="entry name" value="HAD_sf"/>
</dbReference>
<keyword evidence="2" id="KW-1133">Transmembrane helix</keyword>
<dbReference type="Gene3D" id="3.40.50.1000">
    <property type="entry name" value="HAD superfamily/HAD-like"/>
    <property type="match status" value="1"/>
</dbReference>
<dbReference type="InterPro" id="IPR004305">
    <property type="entry name" value="Thiaminase-2/PQQC"/>
</dbReference>
<protein>
    <recommendedName>
        <fullName evidence="3">Thiaminase-2/PQQC domain-containing protein</fullName>
    </recommendedName>
</protein>
<sequence length="665" mass="73926">MRAPFARLRNFLYPHATICSSVPLSLPPIRFRISGSYSRKAPVSTVRFLCSRRRYPSSIPSPARLTGEARITSFFQNLDPSESQKMGVVEDGSTSRCWTKFKDDIVFAFFTPFVVCLAAGNLQLDTFRNYIVQDVHFLKAFLQAYQMAEDCADDDDAKVIMRGLKKDIREELKMHDSVVKEWGVDLSKENVPNSATLKYVEFLLSTASGKVEGGKGPAKIATPFEKTKVAAYTIGAMTPCMRLYAFLGKDLLALIKSEDTHPYKKWIENYSSDTFQAATLRIEDLLDKLSISLTGEELEVIERLYHLALKHEVDFFSSQPLYQRAVVPFSKVHDPASTRLMIFSDFDLTCTVIDSSAILAEIAILTASKGDQTAPKGDQTAPKEDQTAPKGDQTAPKEDQNDPGIVNPRMASLELRSSWDVLSAQYTEEYEKCIEDLMPSEKAPFNYEELCKALEQIAKFEKGANSRVVKSELLKGLNLEDIKKAGERLRLQEGCAKFFEQVAKKKEELNADVHLLSYCWCGDIIRSAFSSGDVSVHANEFVYEENISTGAINFSIETPIDKVQAFKDILSKCSDTGRHLSVYVGDSVGDLLCMLQADVGIVIGSSASLRKVGNQFGVSFVPLFSGVVKKQKEFVEEGSSWKGLSGVLYTVGSWAEIHAFVFGSS</sequence>
<keyword evidence="5" id="KW-1185">Reference proteome</keyword>
<evidence type="ECO:0000256" key="1">
    <source>
        <dbReference type="SAM" id="MobiDB-lite"/>
    </source>
</evidence>
<evidence type="ECO:0000313" key="4">
    <source>
        <dbReference type="EMBL" id="KAG9447726.1"/>
    </source>
</evidence>
<evidence type="ECO:0000256" key="2">
    <source>
        <dbReference type="SAM" id="Phobius"/>
    </source>
</evidence>
<feature type="transmembrane region" description="Helical" evidence="2">
    <location>
        <begin position="105"/>
        <end position="124"/>
    </location>
</feature>
<dbReference type="InterPro" id="IPR036412">
    <property type="entry name" value="HAD-like_sf"/>
</dbReference>
<comment type="caution">
    <text evidence="4">The sequence shown here is derived from an EMBL/GenBank/DDBJ whole genome shotgun (WGS) entry which is preliminary data.</text>
</comment>
<dbReference type="Proteomes" id="UP000825729">
    <property type="component" value="Unassembled WGS sequence"/>
</dbReference>
<evidence type="ECO:0000259" key="3">
    <source>
        <dbReference type="Pfam" id="PF03070"/>
    </source>
</evidence>
<dbReference type="Gene3D" id="1.20.910.10">
    <property type="entry name" value="Heme oxygenase-like"/>
    <property type="match status" value="1"/>
</dbReference>
<gene>
    <name evidence="4" type="ORF">H6P81_013854</name>
</gene>
<proteinExistence type="predicted"/>
<dbReference type="SUPFAM" id="SSF56784">
    <property type="entry name" value="HAD-like"/>
    <property type="match status" value="1"/>
</dbReference>
<feature type="domain" description="Thiaminase-2/PQQC" evidence="3">
    <location>
        <begin position="112"/>
        <end position="209"/>
    </location>
</feature>
<accession>A0AAV7EH35</accession>
<dbReference type="InterPro" id="IPR016084">
    <property type="entry name" value="Haem_Oase-like_multi-hlx"/>
</dbReference>
<dbReference type="FunFam" id="1.20.910.10:FF:000006">
    <property type="entry name" value="Bifunctional TH2 protein, mitochondrial"/>
    <property type="match status" value="1"/>
</dbReference>
<dbReference type="AlphaFoldDB" id="A0AAV7EH35"/>
<dbReference type="CDD" id="cd19368">
    <property type="entry name" value="TenA_C_AtTH2-like"/>
    <property type="match status" value="1"/>
</dbReference>
<dbReference type="GO" id="GO:0006772">
    <property type="term" value="P:thiamine metabolic process"/>
    <property type="evidence" value="ECO:0007669"/>
    <property type="project" value="UniProtKB-ARBA"/>
</dbReference>
<dbReference type="PANTHER" id="PTHR43198">
    <property type="entry name" value="BIFUNCTIONAL TH2 PROTEIN"/>
    <property type="match status" value="1"/>
</dbReference>
<dbReference type="PANTHER" id="PTHR43198:SF2">
    <property type="entry name" value="SI:CH1073-67J19.1-RELATED"/>
    <property type="match status" value="1"/>
</dbReference>
<feature type="region of interest" description="Disordered" evidence="1">
    <location>
        <begin position="370"/>
        <end position="407"/>
    </location>
</feature>
<dbReference type="SUPFAM" id="SSF48613">
    <property type="entry name" value="Heme oxygenase-like"/>
    <property type="match status" value="1"/>
</dbReference>
<feature type="domain" description="Thiaminase-2/PQQC" evidence="3">
    <location>
        <begin position="231"/>
        <end position="318"/>
    </location>
</feature>
<keyword evidence="2" id="KW-0472">Membrane</keyword>